<name>A0A5M3WMC0_9ACTN</name>
<comment type="caution">
    <text evidence="3">The sequence shown here is derived from an EMBL/GenBank/DDBJ whole genome shotgun (WGS) entry which is preliminary data.</text>
</comment>
<feature type="domain" description="Pyrroline-5-carboxylate reductase catalytic N-terminal" evidence="2">
    <location>
        <begin position="2"/>
        <end position="95"/>
    </location>
</feature>
<evidence type="ECO:0000313" key="4">
    <source>
        <dbReference type="Proteomes" id="UP000331127"/>
    </source>
</evidence>
<evidence type="ECO:0000313" key="3">
    <source>
        <dbReference type="EMBL" id="GES09309.1"/>
    </source>
</evidence>
<dbReference type="RefSeq" id="WP_155354851.1">
    <property type="nucleotide sequence ID" value="NZ_BAAAHL010000035.1"/>
</dbReference>
<keyword evidence="4" id="KW-1185">Reference proteome</keyword>
<dbReference type="InterPro" id="IPR051267">
    <property type="entry name" value="STEAP_metalloreductase"/>
</dbReference>
<gene>
    <name evidence="3" type="ORF">Amac_029050</name>
</gene>
<reference evidence="3 4" key="1">
    <citation type="submission" date="2019-10" db="EMBL/GenBank/DDBJ databases">
        <title>Whole genome shotgun sequence of Acrocarpospora macrocephala NBRC 16266.</title>
        <authorList>
            <person name="Ichikawa N."/>
            <person name="Kimura A."/>
            <person name="Kitahashi Y."/>
            <person name="Komaki H."/>
            <person name="Oguchi A."/>
        </authorList>
    </citation>
    <scope>NUCLEOTIDE SEQUENCE [LARGE SCALE GENOMIC DNA]</scope>
    <source>
        <strain evidence="3 4">NBRC 16266</strain>
    </source>
</reference>
<dbReference type="InterPro" id="IPR028939">
    <property type="entry name" value="P5C_Rdtase_cat_N"/>
</dbReference>
<protein>
    <submittedName>
        <fullName evidence="3">NADP oxidoreductase</fullName>
    </submittedName>
</protein>
<evidence type="ECO:0000256" key="1">
    <source>
        <dbReference type="ARBA" id="ARBA00023002"/>
    </source>
</evidence>
<keyword evidence="1" id="KW-0560">Oxidoreductase</keyword>
<dbReference type="Proteomes" id="UP000331127">
    <property type="component" value="Unassembled WGS sequence"/>
</dbReference>
<proteinExistence type="predicted"/>
<dbReference type="AlphaFoldDB" id="A0A5M3WMC0"/>
<dbReference type="OrthoDB" id="5738121at2"/>
<sequence>MRIGILGTGTLAAGLGAGWVRAGHELVVAGRSQAKAQELAERLGGGVRAVPPRAAVTGRDAVLLAVLWEGVEDMLRSAGAGEGLLAGTPLIDPTNAVEHGVGVLVTGPGEAMAERIARLSPGAHVVKAFHLFAAEQWTRSPGAAVTVAICGDDPAALDVVSELVRDVGGVPAVLGSLARARQLEEVAGFVIGLAFGGADPNSAIPRVPSSVISV</sequence>
<dbReference type="EMBL" id="BLAE01000014">
    <property type="protein sequence ID" value="GES09309.1"/>
    <property type="molecule type" value="Genomic_DNA"/>
</dbReference>
<evidence type="ECO:0000259" key="2">
    <source>
        <dbReference type="Pfam" id="PF03807"/>
    </source>
</evidence>
<dbReference type="Pfam" id="PF03807">
    <property type="entry name" value="F420_oxidored"/>
    <property type="match status" value="1"/>
</dbReference>
<dbReference type="InterPro" id="IPR036291">
    <property type="entry name" value="NAD(P)-bd_dom_sf"/>
</dbReference>
<dbReference type="SUPFAM" id="SSF51735">
    <property type="entry name" value="NAD(P)-binding Rossmann-fold domains"/>
    <property type="match status" value="1"/>
</dbReference>
<accession>A0A5M3WMC0</accession>
<dbReference type="PANTHER" id="PTHR14239">
    <property type="entry name" value="DUDULIN-RELATED"/>
    <property type="match status" value="1"/>
</dbReference>
<organism evidence="3 4">
    <name type="scientific">Acrocarpospora macrocephala</name>
    <dbReference type="NCBI Taxonomy" id="150177"/>
    <lineage>
        <taxon>Bacteria</taxon>
        <taxon>Bacillati</taxon>
        <taxon>Actinomycetota</taxon>
        <taxon>Actinomycetes</taxon>
        <taxon>Streptosporangiales</taxon>
        <taxon>Streptosporangiaceae</taxon>
        <taxon>Acrocarpospora</taxon>
    </lineage>
</organism>
<dbReference type="GO" id="GO:0016491">
    <property type="term" value="F:oxidoreductase activity"/>
    <property type="evidence" value="ECO:0007669"/>
    <property type="project" value="UniProtKB-KW"/>
</dbReference>
<dbReference type="Gene3D" id="3.40.50.720">
    <property type="entry name" value="NAD(P)-binding Rossmann-like Domain"/>
    <property type="match status" value="1"/>
</dbReference>